<feature type="domain" description="DDE Tnp4" evidence="3">
    <location>
        <begin position="1"/>
        <end position="142"/>
    </location>
</feature>
<keyword evidence="2" id="KW-0479">Metal-binding</keyword>
<name>A0ABD3XZH1_SINWO</name>
<dbReference type="PANTHER" id="PTHR23080">
    <property type="entry name" value="THAP DOMAIN PROTEIN"/>
    <property type="match status" value="1"/>
</dbReference>
<evidence type="ECO:0000313" key="4">
    <source>
        <dbReference type="EMBL" id="KAL3891604.1"/>
    </source>
</evidence>
<accession>A0ABD3XZH1</accession>
<dbReference type="AlphaFoldDB" id="A0ABD3XZH1"/>
<protein>
    <recommendedName>
        <fullName evidence="3">DDE Tnp4 domain-containing protein</fullName>
    </recommendedName>
</protein>
<dbReference type="Proteomes" id="UP001634394">
    <property type="component" value="Unassembled WGS sequence"/>
</dbReference>
<keyword evidence="5" id="KW-1185">Reference proteome</keyword>
<evidence type="ECO:0000256" key="2">
    <source>
        <dbReference type="ARBA" id="ARBA00022723"/>
    </source>
</evidence>
<sequence length="149" mass="16653">MYSSYKNPHATLKCLVGISPTGAITFLSEVYEGSISDKDIFVKSGLADLLEPGDLVIADRGFLIKDVLMSRRVDLNIPSFLAGRDRLTPQEEIMTKRIARVRIHVERAIERMKKFKIIGTTLPLSLKPVASEVVHIIGFLVNYQTPLVK</sequence>
<reference evidence="4 5" key="1">
    <citation type="submission" date="2024-11" db="EMBL/GenBank/DDBJ databases">
        <title>Chromosome-level genome assembly of the freshwater bivalve Anodonta woodiana.</title>
        <authorList>
            <person name="Chen X."/>
        </authorList>
    </citation>
    <scope>NUCLEOTIDE SEQUENCE [LARGE SCALE GENOMIC DNA]</scope>
    <source>
        <strain evidence="4">MN2024</strain>
        <tissue evidence="4">Gills</tissue>
    </source>
</reference>
<organism evidence="4 5">
    <name type="scientific">Sinanodonta woodiana</name>
    <name type="common">Chinese pond mussel</name>
    <name type="synonym">Anodonta woodiana</name>
    <dbReference type="NCBI Taxonomy" id="1069815"/>
    <lineage>
        <taxon>Eukaryota</taxon>
        <taxon>Metazoa</taxon>
        <taxon>Spiralia</taxon>
        <taxon>Lophotrochozoa</taxon>
        <taxon>Mollusca</taxon>
        <taxon>Bivalvia</taxon>
        <taxon>Autobranchia</taxon>
        <taxon>Heteroconchia</taxon>
        <taxon>Palaeoheterodonta</taxon>
        <taxon>Unionida</taxon>
        <taxon>Unionoidea</taxon>
        <taxon>Unionidae</taxon>
        <taxon>Unioninae</taxon>
        <taxon>Sinanodonta</taxon>
    </lineage>
</organism>
<dbReference type="EMBL" id="JBJQND010000001">
    <property type="protein sequence ID" value="KAL3891604.1"/>
    <property type="molecule type" value="Genomic_DNA"/>
</dbReference>
<dbReference type="Pfam" id="PF13359">
    <property type="entry name" value="DDE_Tnp_4"/>
    <property type="match status" value="1"/>
</dbReference>
<dbReference type="GO" id="GO:0046872">
    <property type="term" value="F:metal ion binding"/>
    <property type="evidence" value="ECO:0007669"/>
    <property type="project" value="UniProtKB-KW"/>
</dbReference>
<gene>
    <name evidence="4" type="ORF">ACJMK2_003859</name>
</gene>
<comment type="cofactor">
    <cofactor evidence="1">
        <name>a divalent metal cation</name>
        <dbReference type="ChEBI" id="CHEBI:60240"/>
    </cofactor>
</comment>
<proteinExistence type="predicted"/>
<dbReference type="InterPro" id="IPR027806">
    <property type="entry name" value="HARBI1_dom"/>
</dbReference>
<evidence type="ECO:0000256" key="1">
    <source>
        <dbReference type="ARBA" id="ARBA00001968"/>
    </source>
</evidence>
<evidence type="ECO:0000313" key="5">
    <source>
        <dbReference type="Proteomes" id="UP001634394"/>
    </source>
</evidence>
<comment type="caution">
    <text evidence="4">The sequence shown here is derived from an EMBL/GenBank/DDBJ whole genome shotgun (WGS) entry which is preliminary data.</text>
</comment>
<evidence type="ECO:0000259" key="3">
    <source>
        <dbReference type="Pfam" id="PF13359"/>
    </source>
</evidence>